<dbReference type="EC" id="3.4.22.71" evidence="4"/>
<feature type="region of interest" description="Disordered" evidence="3">
    <location>
        <begin position="36"/>
        <end position="55"/>
    </location>
</feature>
<dbReference type="AlphaFoldDB" id="A0A974XHQ6"/>
<name>A0A974XHQ6_9FIRM</name>
<dbReference type="Proteomes" id="UP000663499">
    <property type="component" value="Chromosome"/>
</dbReference>
<dbReference type="EMBL" id="CP071444">
    <property type="protein sequence ID" value="QSX08583.1"/>
    <property type="molecule type" value="Genomic_DNA"/>
</dbReference>
<keyword evidence="5" id="KW-1185">Reference proteome</keyword>
<evidence type="ECO:0000256" key="3">
    <source>
        <dbReference type="SAM" id="MobiDB-lite"/>
    </source>
</evidence>
<sequence length="251" mass="29528">MEFRSMLGKALLVVALLALVVTGYNSYREKQLMEELRSKTQVEEPEDNKEEEPEEDVMLTKFEKLFAENNDLVGWIRIDGTAVDYPVLQFVDNEYYLNKDFQGNKSKAGSIFMDYRNSPDTEGFNTILYGHHMADGSMFKDLMNYKDEDFFKEHSIVDFDILNKEYEWEIFSVYVTDVGFYYIDTNFPTKEKKLEFIKSIRERSLFESPAYVGAEDHILTLSTCTYEFDNARFVVHAKRVDHQEITNQMQE</sequence>
<dbReference type="InterPro" id="IPR005754">
    <property type="entry name" value="Sortase"/>
</dbReference>
<dbReference type="SUPFAM" id="SSF63817">
    <property type="entry name" value="Sortase"/>
    <property type="match status" value="1"/>
</dbReference>
<reference evidence="4" key="1">
    <citation type="submission" date="2021-03" db="EMBL/GenBank/DDBJ databases">
        <title>Alkalibacter marinus sp. nov., isolated from tidal flat sediment.</title>
        <authorList>
            <person name="Namirimu T."/>
            <person name="Yang J.-A."/>
            <person name="Yang S.-H."/>
            <person name="Kim Y.-J."/>
            <person name="Kwon K.K."/>
        </authorList>
    </citation>
    <scope>NUCLEOTIDE SEQUENCE</scope>
    <source>
        <strain evidence="4">ES005</strain>
    </source>
</reference>
<evidence type="ECO:0000313" key="4">
    <source>
        <dbReference type="EMBL" id="QSX08583.1"/>
    </source>
</evidence>
<keyword evidence="1 4" id="KW-0378">Hydrolase</keyword>
<dbReference type="InterPro" id="IPR009835">
    <property type="entry name" value="SrtB"/>
</dbReference>
<dbReference type="CDD" id="cd05826">
    <property type="entry name" value="Sortase_B"/>
    <property type="match status" value="1"/>
</dbReference>
<dbReference type="InterPro" id="IPR023365">
    <property type="entry name" value="Sortase_dom-sf"/>
</dbReference>
<accession>A0A974XHQ6</accession>
<proteinExistence type="predicted"/>
<feature type="active site" description="Acyl-thioester intermediate" evidence="2">
    <location>
        <position position="224"/>
    </location>
</feature>
<dbReference type="RefSeq" id="WP_207299924.1">
    <property type="nucleotide sequence ID" value="NZ_CP071444.1"/>
</dbReference>
<evidence type="ECO:0000256" key="2">
    <source>
        <dbReference type="PIRSR" id="PIRSR605754-1"/>
    </source>
</evidence>
<organism evidence="4 5">
    <name type="scientific">Alkalibacter rhizosphaerae</name>
    <dbReference type="NCBI Taxonomy" id="2815577"/>
    <lineage>
        <taxon>Bacteria</taxon>
        <taxon>Bacillati</taxon>
        <taxon>Bacillota</taxon>
        <taxon>Clostridia</taxon>
        <taxon>Eubacteriales</taxon>
        <taxon>Eubacteriaceae</taxon>
        <taxon>Alkalibacter</taxon>
    </lineage>
</organism>
<feature type="active site" description="Proton donor/acceptor" evidence="2">
    <location>
        <position position="131"/>
    </location>
</feature>
<dbReference type="NCBIfam" id="TIGR03064">
    <property type="entry name" value="sortase_srtB"/>
    <property type="match status" value="1"/>
</dbReference>
<protein>
    <submittedName>
        <fullName evidence="4">Class B sortase</fullName>
        <ecNumber evidence="4">3.4.22.71</ecNumber>
    </submittedName>
</protein>
<feature type="compositionally biased region" description="Acidic residues" evidence="3">
    <location>
        <begin position="43"/>
        <end position="55"/>
    </location>
</feature>
<dbReference type="Pfam" id="PF04203">
    <property type="entry name" value="Sortase"/>
    <property type="match status" value="1"/>
</dbReference>
<dbReference type="GO" id="GO:0016787">
    <property type="term" value="F:hydrolase activity"/>
    <property type="evidence" value="ECO:0007669"/>
    <property type="project" value="UniProtKB-KW"/>
</dbReference>
<evidence type="ECO:0000313" key="5">
    <source>
        <dbReference type="Proteomes" id="UP000663499"/>
    </source>
</evidence>
<gene>
    <name evidence="4" type="primary">srtB</name>
    <name evidence="4" type="ORF">J0B03_00360</name>
</gene>
<dbReference type="Gene3D" id="2.40.260.10">
    <property type="entry name" value="Sortase"/>
    <property type="match status" value="1"/>
</dbReference>
<dbReference type="KEGG" id="alka:J0B03_00360"/>
<evidence type="ECO:0000256" key="1">
    <source>
        <dbReference type="ARBA" id="ARBA00022801"/>
    </source>
</evidence>